<evidence type="ECO:0000313" key="5">
    <source>
        <dbReference type="Proteomes" id="UP000007844"/>
    </source>
</evidence>
<evidence type="ECO:0000256" key="3">
    <source>
        <dbReference type="RuleBase" id="RU363015"/>
    </source>
</evidence>
<dbReference type="eggNOG" id="COG1611">
    <property type="taxonomic scope" value="Bacteria"/>
</dbReference>
<dbReference type="GO" id="GO:0008714">
    <property type="term" value="F:AMP nucleosidase activity"/>
    <property type="evidence" value="ECO:0007669"/>
    <property type="project" value="UniProtKB-EC"/>
</dbReference>
<dbReference type="GO" id="GO:0009691">
    <property type="term" value="P:cytokinin biosynthetic process"/>
    <property type="evidence" value="ECO:0007669"/>
    <property type="project" value="UniProtKB-UniRule"/>
</dbReference>
<dbReference type="Gene3D" id="3.40.50.450">
    <property type="match status" value="1"/>
</dbReference>
<dbReference type="Proteomes" id="UP000007844">
    <property type="component" value="Chromosome"/>
</dbReference>
<dbReference type="Pfam" id="PF03641">
    <property type="entry name" value="Lysine_decarbox"/>
    <property type="match status" value="1"/>
</dbReference>
<evidence type="ECO:0000313" key="4">
    <source>
        <dbReference type="EMBL" id="EGJ49287.1"/>
    </source>
</evidence>
<comment type="similarity">
    <text evidence="2 3">Belongs to the LOG family.</text>
</comment>
<keyword evidence="3" id="KW-0203">Cytokinin biosynthesis</keyword>
<dbReference type="AlphaFoldDB" id="F3YV37"/>
<dbReference type="EMBL" id="CP003221">
    <property type="protein sequence ID" value="EGJ49287.1"/>
    <property type="molecule type" value="Genomic_DNA"/>
</dbReference>
<dbReference type="GO" id="GO:0005829">
    <property type="term" value="C:cytosol"/>
    <property type="evidence" value="ECO:0007669"/>
    <property type="project" value="TreeGrafter"/>
</dbReference>
<dbReference type="InterPro" id="IPR005269">
    <property type="entry name" value="LOG"/>
</dbReference>
<sequence length="194" mass="21107">MRRMCVFLGSALGMDKRHEQAAMDLGGELARRGLGLVYGGASVGLMGTVADACLAAGGEVVGVMPQALVDREVAHTGLTELHVVKSMHERKSLMAELSDGFIALPGGLGTLEELFEVLTWAQLGYHRKPCGVLDVGGYFELLHAFLDHSVQQGFIRPQHRGILMSAATPVQLLDLFHDWQPAYAPKWIKTEKEL</sequence>
<keyword evidence="3" id="KW-0378">Hydrolase</keyword>
<dbReference type="SUPFAM" id="SSF102405">
    <property type="entry name" value="MCP/YpsA-like"/>
    <property type="match status" value="1"/>
</dbReference>
<dbReference type="HOGENOM" id="CLU_058336_4_2_7"/>
<dbReference type="NCBIfam" id="TIGR00730">
    <property type="entry name" value="Rossman fold protein, TIGR00730 family"/>
    <property type="match status" value="1"/>
</dbReference>
<organism evidence="4 5">
    <name type="scientific">Desulfocurvibacter africanus subsp. africanus str. Walvis Bay</name>
    <dbReference type="NCBI Taxonomy" id="690850"/>
    <lineage>
        <taxon>Bacteria</taxon>
        <taxon>Pseudomonadati</taxon>
        <taxon>Thermodesulfobacteriota</taxon>
        <taxon>Desulfovibrionia</taxon>
        <taxon>Desulfovibrionales</taxon>
        <taxon>Desulfovibrionaceae</taxon>
        <taxon>Desulfocurvibacter</taxon>
    </lineage>
</organism>
<reference evidence="4 5" key="1">
    <citation type="journal article" date="2011" name="J. Bacteriol.">
        <title>Genome sequence of the mercury-methylating and pleomorphic Desulfovibrio africanus Strain Walvis Bay.</title>
        <authorList>
            <person name="Brown S.D."/>
            <person name="Wall J.D."/>
            <person name="Kucken A.M."/>
            <person name="Gilmour C.C."/>
            <person name="Podar M."/>
            <person name="Brandt C.C."/>
            <person name="Teshima H."/>
            <person name="Detter J.C."/>
            <person name="Han C.S."/>
            <person name="Land M.L."/>
            <person name="Lucas S."/>
            <person name="Han J."/>
            <person name="Pennacchio L."/>
            <person name="Nolan M."/>
            <person name="Pitluck S."/>
            <person name="Woyke T."/>
            <person name="Goodwin L."/>
            <person name="Palumbo A.V."/>
            <person name="Elias D.A."/>
        </authorList>
    </citation>
    <scope>NUCLEOTIDE SEQUENCE [LARGE SCALE GENOMIC DNA]</scope>
    <source>
        <strain evidence="4 5">Walvis Bay</strain>
    </source>
</reference>
<accession>F3YV37</accession>
<protein>
    <recommendedName>
        <fullName evidence="3">Cytokinin riboside 5'-monophosphate phosphoribohydrolase</fullName>
        <ecNumber evidence="3">3.2.2.n1</ecNumber>
    </recommendedName>
</protein>
<keyword evidence="5" id="KW-1185">Reference proteome</keyword>
<dbReference type="STRING" id="690850.Desaf_0939"/>
<evidence type="ECO:0000256" key="2">
    <source>
        <dbReference type="ARBA" id="ARBA00006763"/>
    </source>
</evidence>
<dbReference type="InterPro" id="IPR031100">
    <property type="entry name" value="LOG_fam"/>
</dbReference>
<dbReference type="KEGG" id="daf:Desaf_0939"/>
<dbReference type="PANTHER" id="PTHR31223:SF70">
    <property type="entry name" value="LOG FAMILY PROTEIN YJL055W"/>
    <property type="match status" value="1"/>
</dbReference>
<proteinExistence type="inferred from homology"/>
<comment type="catalytic activity">
    <reaction evidence="1">
        <text>AMP + H2O = D-ribose 5-phosphate + adenine</text>
        <dbReference type="Rhea" id="RHEA:20129"/>
        <dbReference type="ChEBI" id="CHEBI:15377"/>
        <dbReference type="ChEBI" id="CHEBI:16708"/>
        <dbReference type="ChEBI" id="CHEBI:78346"/>
        <dbReference type="ChEBI" id="CHEBI:456215"/>
        <dbReference type="EC" id="3.2.2.4"/>
    </reaction>
</comment>
<dbReference type="RefSeq" id="WP_014259105.1">
    <property type="nucleotide sequence ID" value="NC_016629.1"/>
</dbReference>
<gene>
    <name evidence="4" type="ORF">Desaf_0939</name>
</gene>
<name>F3YV37_DESAF</name>
<dbReference type="EC" id="3.2.2.n1" evidence="3"/>
<dbReference type="PANTHER" id="PTHR31223">
    <property type="entry name" value="LOG FAMILY PROTEIN YJL055W"/>
    <property type="match status" value="1"/>
</dbReference>
<evidence type="ECO:0000256" key="1">
    <source>
        <dbReference type="ARBA" id="ARBA00000274"/>
    </source>
</evidence>